<evidence type="ECO:0000313" key="1">
    <source>
        <dbReference type="EMBL" id="SEK37018.1"/>
    </source>
</evidence>
<dbReference type="AlphaFoldDB" id="A0A1H7GFY7"/>
<dbReference type="EMBL" id="FNZN01000001">
    <property type="protein sequence ID" value="SEK37018.1"/>
    <property type="molecule type" value="Genomic_DNA"/>
</dbReference>
<organism evidence="1 2">
    <name type="scientific">Maribacter orientalis</name>
    <dbReference type="NCBI Taxonomy" id="228957"/>
    <lineage>
        <taxon>Bacteria</taxon>
        <taxon>Pseudomonadati</taxon>
        <taxon>Bacteroidota</taxon>
        <taxon>Flavobacteriia</taxon>
        <taxon>Flavobacteriales</taxon>
        <taxon>Flavobacteriaceae</taxon>
        <taxon>Maribacter</taxon>
    </lineage>
</organism>
<evidence type="ECO:0000313" key="2">
    <source>
        <dbReference type="Proteomes" id="UP000198990"/>
    </source>
</evidence>
<reference evidence="2" key="1">
    <citation type="submission" date="2016-10" db="EMBL/GenBank/DDBJ databases">
        <authorList>
            <person name="Varghese N."/>
            <person name="Submissions S."/>
        </authorList>
    </citation>
    <scope>NUCLEOTIDE SEQUENCE [LARGE SCALE GENOMIC DNA]</scope>
    <source>
        <strain evidence="2">DSM 16471</strain>
    </source>
</reference>
<name>A0A1H7GFY7_9FLAO</name>
<gene>
    <name evidence="1" type="ORF">SAMN04488008_101354</name>
</gene>
<dbReference type="OrthoDB" id="1524706at2"/>
<dbReference type="STRING" id="228957.SAMN04488008_101354"/>
<sequence length="94" mass="11077">MFFKSKTNEVFNQQYVDLTTIKTCEIANIGKSYARKEKIIDRLNLNFFPVNSNQPNTVFEFYNADINYQLSGELQSIEKWNTLIKNMLKNKEQA</sequence>
<protein>
    <submittedName>
        <fullName evidence="1">Uncharacterized protein</fullName>
    </submittedName>
</protein>
<dbReference type="RefSeq" id="WP_091619115.1">
    <property type="nucleotide sequence ID" value="NZ_FNZN01000001.1"/>
</dbReference>
<accession>A0A1H7GFY7</accession>
<keyword evidence="2" id="KW-1185">Reference proteome</keyword>
<proteinExistence type="predicted"/>
<dbReference type="Proteomes" id="UP000198990">
    <property type="component" value="Unassembled WGS sequence"/>
</dbReference>